<keyword evidence="1" id="KW-0472">Membrane</keyword>
<feature type="transmembrane region" description="Helical" evidence="1">
    <location>
        <begin position="12"/>
        <end position="29"/>
    </location>
</feature>
<dbReference type="EMBL" id="JAULSV010000007">
    <property type="protein sequence ID" value="KAK0639312.1"/>
    <property type="molecule type" value="Genomic_DNA"/>
</dbReference>
<evidence type="ECO:0000313" key="3">
    <source>
        <dbReference type="Proteomes" id="UP001174936"/>
    </source>
</evidence>
<feature type="transmembrane region" description="Helical" evidence="1">
    <location>
        <begin position="88"/>
        <end position="105"/>
    </location>
</feature>
<sequence length="157" mass="17525">MTALAKSESVLLAYKSGCLLFLFAFLVRMSGIDWRSMDGTAHCQGIPPELSLLLAAITDYLGCGLGSEVDCIARRFCCFWERNGKGKAYLLLVVLSGFSFFFSTYDDTCEHMDPCCSGNARMDGWVWERREGCLTDRTERNSLGGSGWDELGWERKG</sequence>
<gene>
    <name evidence="2" type="ORF">B0T16DRAFT_241300</name>
</gene>
<name>A0AA39XTU6_9PEZI</name>
<keyword evidence="1" id="KW-1133">Transmembrane helix</keyword>
<proteinExistence type="predicted"/>
<evidence type="ECO:0000313" key="2">
    <source>
        <dbReference type="EMBL" id="KAK0639312.1"/>
    </source>
</evidence>
<protein>
    <submittedName>
        <fullName evidence="2">Uncharacterized protein</fullName>
    </submittedName>
</protein>
<dbReference type="AlphaFoldDB" id="A0AA39XTU6"/>
<organism evidence="2 3">
    <name type="scientific">Cercophora newfieldiana</name>
    <dbReference type="NCBI Taxonomy" id="92897"/>
    <lineage>
        <taxon>Eukaryota</taxon>
        <taxon>Fungi</taxon>
        <taxon>Dikarya</taxon>
        <taxon>Ascomycota</taxon>
        <taxon>Pezizomycotina</taxon>
        <taxon>Sordariomycetes</taxon>
        <taxon>Sordariomycetidae</taxon>
        <taxon>Sordariales</taxon>
        <taxon>Lasiosphaeriaceae</taxon>
        <taxon>Cercophora</taxon>
    </lineage>
</organism>
<reference evidence="2" key="1">
    <citation type="submission" date="2023-06" db="EMBL/GenBank/DDBJ databases">
        <title>Genome-scale phylogeny and comparative genomics of the fungal order Sordariales.</title>
        <authorList>
            <consortium name="Lawrence Berkeley National Laboratory"/>
            <person name="Hensen N."/>
            <person name="Bonometti L."/>
            <person name="Westerberg I."/>
            <person name="Brannstrom I.O."/>
            <person name="Guillou S."/>
            <person name="Cros-Aarteil S."/>
            <person name="Calhoun S."/>
            <person name="Haridas S."/>
            <person name="Kuo A."/>
            <person name="Mondo S."/>
            <person name="Pangilinan J."/>
            <person name="Riley R."/>
            <person name="Labutti K."/>
            <person name="Andreopoulos B."/>
            <person name="Lipzen A."/>
            <person name="Chen C."/>
            <person name="Yanf M."/>
            <person name="Daum C."/>
            <person name="Ng V."/>
            <person name="Clum A."/>
            <person name="Steindorff A."/>
            <person name="Ohm R."/>
            <person name="Martin F."/>
            <person name="Silar P."/>
            <person name="Natvig D."/>
            <person name="Lalanne C."/>
            <person name="Gautier V."/>
            <person name="Ament-Velasquez S.L."/>
            <person name="Kruys A."/>
            <person name="Hutchinson M.I."/>
            <person name="Powell A.J."/>
            <person name="Barry K."/>
            <person name="Miller A.N."/>
            <person name="Grigoriev I.V."/>
            <person name="Debuchy R."/>
            <person name="Gladieux P."/>
            <person name="Thoren M.H."/>
            <person name="Johannesson H."/>
        </authorList>
    </citation>
    <scope>NUCLEOTIDE SEQUENCE</scope>
    <source>
        <strain evidence="2">SMH2532-1</strain>
    </source>
</reference>
<dbReference type="Proteomes" id="UP001174936">
    <property type="component" value="Unassembled WGS sequence"/>
</dbReference>
<accession>A0AA39XTU6</accession>
<keyword evidence="1" id="KW-0812">Transmembrane</keyword>
<comment type="caution">
    <text evidence="2">The sequence shown here is derived from an EMBL/GenBank/DDBJ whole genome shotgun (WGS) entry which is preliminary data.</text>
</comment>
<evidence type="ECO:0000256" key="1">
    <source>
        <dbReference type="SAM" id="Phobius"/>
    </source>
</evidence>
<keyword evidence="3" id="KW-1185">Reference proteome</keyword>